<organism evidence="1 2">
    <name type="scientific">Engystomops pustulosus</name>
    <name type="common">Tungara frog</name>
    <name type="synonym">Physalaemus pustulosus</name>
    <dbReference type="NCBI Taxonomy" id="76066"/>
    <lineage>
        <taxon>Eukaryota</taxon>
        <taxon>Metazoa</taxon>
        <taxon>Chordata</taxon>
        <taxon>Craniata</taxon>
        <taxon>Vertebrata</taxon>
        <taxon>Euteleostomi</taxon>
        <taxon>Amphibia</taxon>
        <taxon>Batrachia</taxon>
        <taxon>Anura</taxon>
        <taxon>Neobatrachia</taxon>
        <taxon>Hyloidea</taxon>
        <taxon>Leptodactylidae</taxon>
        <taxon>Leiuperinae</taxon>
        <taxon>Engystomops</taxon>
    </lineage>
</organism>
<gene>
    <name evidence="1" type="ORF">GDO81_025492</name>
</gene>
<protein>
    <recommendedName>
        <fullName evidence="3">Secreted protein</fullName>
    </recommendedName>
</protein>
<dbReference type="AlphaFoldDB" id="A0AAV6YS89"/>
<reference evidence="1" key="1">
    <citation type="thesis" date="2020" institute="ProQuest LLC" country="789 East Eisenhower Parkway, Ann Arbor, MI, USA">
        <title>Comparative Genomics and Chromosome Evolution.</title>
        <authorList>
            <person name="Mudd A.B."/>
        </authorList>
    </citation>
    <scope>NUCLEOTIDE SEQUENCE</scope>
    <source>
        <strain evidence="1">237g6f4</strain>
        <tissue evidence="1">Blood</tissue>
    </source>
</reference>
<dbReference type="EMBL" id="WNYA01036787">
    <property type="protein sequence ID" value="KAG8536888.1"/>
    <property type="molecule type" value="Genomic_DNA"/>
</dbReference>
<accession>A0AAV6YS89</accession>
<keyword evidence="2" id="KW-1185">Reference proteome</keyword>
<proteinExistence type="predicted"/>
<dbReference type="Proteomes" id="UP000824782">
    <property type="component" value="Unassembled WGS sequence"/>
</dbReference>
<evidence type="ECO:0000313" key="1">
    <source>
        <dbReference type="EMBL" id="KAG8536888.1"/>
    </source>
</evidence>
<evidence type="ECO:0008006" key="3">
    <source>
        <dbReference type="Google" id="ProtNLM"/>
    </source>
</evidence>
<name>A0AAV6YS89_ENGPU</name>
<sequence length="80" mass="9043">MAGSIQLLGQSQFRLFVVAWLDVGALWEAFEGEEAFCSPPKLMFMLGRSALSPSCHSFTFILSTELLWSGRFIQKKKKIK</sequence>
<comment type="caution">
    <text evidence="1">The sequence shown here is derived from an EMBL/GenBank/DDBJ whole genome shotgun (WGS) entry which is preliminary data.</text>
</comment>
<evidence type="ECO:0000313" key="2">
    <source>
        <dbReference type="Proteomes" id="UP000824782"/>
    </source>
</evidence>